<dbReference type="PANTHER" id="PTHR23405:SF5">
    <property type="entry name" value="THO COMPLEX SUBUNIT 7 HOMOLOG"/>
    <property type="match status" value="1"/>
</dbReference>
<gene>
    <name evidence="6" type="ORF">WA026_023114</name>
</gene>
<dbReference type="GO" id="GO:0006397">
    <property type="term" value="P:mRNA processing"/>
    <property type="evidence" value="ECO:0007669"/>
    <property type="project" value="InterPro"/>
</dbReference>
<keyword evidence="3 5" id="KW-0175">Coiled coil</keyword>
<evidence type="ECO:0000256" key="2">
    <source>
        <dbReference type="ARBA" id="ARBA00006482"/>
    </source>
</evidence>
<feature type="coiled-coil region" evidence="5">
    <location>
        <begin position="159"/>
        <end position="193"/>
    </location>
</feature>
<dbReference type="AlphaFoldDB" id="A0AAW1U7Y2"/>
<evidence type="ECO:0000256" key="1">
    <source>
        <dbReference type="ARBA" id="ARBA00004123"/>
    </source>
</evidence>
<dbReference type="Pfam" id="PF05615">
    <property type="entry name" value="THOC7"/>
    <property type="match status" value="1"/>
</dbReference>
<accession>A0AAW1U7Y2</accession>
<dbReference type="GO" id="GO:0006406">
    <property type="term" value="P:mRNA export from nucleus"/>
    <property type="evidence" value="ECO:0007669"/>
    <property type="project" value="TreeGrafter"/>
</dbReference>
<evidence type="ECO:0008006" key="8">
    <source>
        <dbReference type="Google" id="ProtNLM"/>
    </source>
</evidence>
<keyword evidence="7" id="KW-1185">Reference proteome</keyword>
<comment type="caution">
    <text evidence="6">The sequence shown here is derived from an EMBL/GenBank/DDBJ whole genome shotgun (WGS) entry which is preliminary data.</text>
</comment>
<dbReference type="PANTHER" id="PTHR23405">
    <property type="entry name" value="MAINTENANCE OF KILLER 16 MAK16 PROTEIN-RELATED"/>
    <property type="match status" value="1"/>
</dbReference>
<evidence type="ECO:0000256" key="4">
    <source>
        <dbReference type="ARBA" id="ARBA00023242"/>
    </source>
</evidence>
<proteinExistence type="inferred from homology"/>
<evidence type="ECO:0000256" key="5">
    <source>
        <dbReference type="SAM" id="Coils"/>
    </source>
</evidence>
<dbReference type="Proteomes" id="UP001431783">
    <property type="component" value="Unassembled WGS sequence"/>
</dbReference>
<dbReference type="GO" id="GO:0000445">
    <property type="term" value="C:THO complex part of transcription export complex"/>
    <property type="evidence" value="ECO:0007669"/>
    <property type="project" value="InterPro"/>
</dbReference>
<comment type="subcellular location">
    <subcellularLocation>
        <location evidence="1">Nucleus</location>
    </subcellularLocation>
</comment>
<sequence>MNFVEKVIILHKKGVTLTKFNSIIFILTMSDEEVIRRRLLIDGDGTGDDRRLNLLLKNLTKWANSTESSHTDNQTVFDKLLWQIGLCEFSVKRSQILTRNSAKQLEKYHQIQTKFESEIAKTKESIEDSKTNLKQAKIWKQNQLMYDLLANTIVGHPARKETNAMLENLKSELKKLNDQRESLEQKLELRRKQFHVLVTSANHLRMMLEETNDEDSNLNSMSLIDITNSPEPEAMSE</sequence>
<comment type="similarity">
    <text evidence="2">Belongs to the THOC7 family.</text>
</comment>
<protein>
    <recommendedName>
        <fullName evidence="8">THO complex subunit 7</fullName>
    </recommendedName>
</protein>
<dbReference type="InterPro" id="IPR008501">
    <property type="entry name" value="THOC7/Mft1"/>
</dbReference>
<organism evidence="6 7">
    <name type="scientific">Henosepilachna vigintioctopunctata</name>
    <dbReference type="NCBI Taxonomy" id="420089"/>
    <lineage>
        <taxon>Eukaryota</taxon>
        <taxon>Metazoa</taxon>
        <taxon>Ecdysozoa</taxon>
        <taxon>Arthropoda</taxon>
        <taxon>Hexapoda</taxon>
        <taxon>Insecta</taxon>
        <taxon>Pterygota</taxon>
        <taxon>Neoptera</taxon>
        <taxon>Endopterygota</taxon>
        <taxon>Coleoptera</taxon>
        <taxon>Polyphaga</taxon>
        <taxon>Cucujiformia</taxon>
        <taxon>Coccinelloidea</taxon>
        <taxon>Coccinellidae</taxon>
        <taxon>Epilachninae</taxon>
        <taxon>Epilachnini</taxon>
        <taxon>Henosepilachna</taxon>
    </lineage>
</organism>
<evidence type="ECO:0000256" key="3">
    <source>
        <dbReference type="ARBA" id="ARBA00023054"/>
    </source>
</evidence>
<evidence type="ECO:0000313" key="7">
    <source>
        <dbReference type="Proteomes" id="UP001431783"/>
    </source>
</evidence>
<name>A0AAW1U7Y2_9CUCU</name>
<reference evidence="6 7" key="1">
    <citation type="submission" date="2023-03" db="EMBL/GenBank/DDBJ databases">
        <title>Genome insight into feeding habits of ladybird beetles.</title>
        <authorList>
            <person name="Li H.-S."/>
            <person name="Huang Y.-H."/>
            <person name="Pang H."/>
        </authorList>
    </citation>
    <scope>NUCLEOTIDE SEQUENCE [LARGE SCALE GENOMIC DNA]</scope>
    <source>
        <strain evidence="6">SYSU_2023b</strain>
        <tissue evidence="6">Whole body</tissue>
    </source>
</reference>
<keyword evidence="4" id="KW-0539">Nucleus</keyword>
<evidence type="ECO:0000313" key="6">
    <source>
        <dbReference type="EMBL" id="KAK9878665.1"/>
    </source>
</evidence>
<dbReference type="EMBL" id="JARQZJ010000052">
    <property type="protein sequence ID" value="KAK9878665.1"/>
    <property type="molecule type" value="Genomic_DNA"/>
</dbReference>